<dbReference type="GO" id="GO:0009421">
    <property type="term" value="C:bacterial-type flagellum filament cap"/>
    <property type="evidence" value="ECO:0007669"/>
    <property type="project" value="InterPro"/>
</dbReference>
<reference evidence="9" key="1">
    <citation type="submission" date="2015-07" db="EMBL/GenBank/DDBJ databases">
        <title>Draft Genome Sequence of Oceanobacillus picturae Heshi-B3 that Was Isolated from Fermented Rice Bran with Aging Salted Mackerel, Which Was Named Heshiko as Traditional Fermented Seafood in Japan.</title>
        <authorList>
            <person name="Akuzawa S."/>
            <person name="Nakagawa J."/>
            <person name="Kanekatsu T."/>
            <person name="Kanesaki Y."/>
            <person name="Suzuki T."/>
        </authorList>
    </citation>
    <scope>NUCLEOTIDE SEQUENCE [LARGE SCALE GENOMIC DNA]</scope>
    <source>
        <strain evidence="9">Heshi-B3</strain>
    </source>
</reference>
<dbReference type="GO" id="GO:0005576">
    <property type="term" value="C:extracellular region"/>
    <property type="evidence" value="ECO:0007669"/>
    <property type="project" value="UniProtKB-SubCell"/>
</dbReference>
<comment type="similarity">
    <text evidence="1 5">Belongs to the FliD family.</text>
</comment>
<gene>
    <name evidence="8" type="ORF">OPHB3_3175</name>
</gene>
<reference evidence="8 9" key="2">
    <citation type="journal article" date="2016" name="Genome Announc.">
        <title>Draft Genome Sequence of Oceanobacillus picturae Heshi-B3, Isolated from Fermented Rice Bran in a Traditional Japanese Seafood Dish.</title>
        <authorList>
            <person name="Akuzawa S."/>
            <person name="Nagaoka J."/>
            <person name="Kanekatsu M."/>
            <person name="Kanesaki Y."/>
            <person name="Suzuki T."/>
        </authorList>
    </citation>
    <scope>NUCLEOTIDE SEQUENCE [LARGE SCALE GENOMIC DNA]</scope>
    <source>
        <strain evidence="8 9">Heshi-B3</strain>
    </source>
</reference>
<comment type="caution">
    <text evidence="8">The sequence shown here is derived from an EMBL/GenBank/DDBJ whole genome shotgun (WGS) entry which is preliminary data.</text>
</comment>
<dbReference type="InterPro" id="IPR040026">
    <property type="entry name" value="FliD"/>
</dbReference>
<comment type="subcellular location">
    <subcellularLocation>
        <location evidence="5">Secreted</location>
    </subcellularLocation>
    <subcellularLocation>
        <location evidence="5">Bacterial flagellum</location>
    </subcellularLocation>
</comment>
<evidence type="ECO:0000256" key="4">
    <source>
        <dbReference type="ARBA" id="ARBA00023143"/>
    </source>
</evidence>
<dbReference type="OrthoDB" id="9776025at2"/>
<keyword evidence="8" id="KW-0282">Flagellum</keyword>
<evidence type="ECO:0000256" key="2">
    <source>
        <dbReference type="ARBA" id="ARBA00011255"/>
    </source>
</evidence>
<evidence type="ECO:0000256" key="1">
    <source>
        <dbReference type="ARBA" id="ARBA00009764"/>
    </source>
</evidence>
<feature type="domain" description="Flagellar hook-associated protein 2 C-terminal" evidence="7">
    <location>
        <begin position="247"/>
        <end position="507"/>
    </location>
</feature>
<proteinExistence type="inferred from homology"/>
<dbReference type="AlphaFoldDB" id="A0A0U9I1B1"/>
<evidence type="ECO:0000256" key="3">
    <source>
        <dbReference type="ARBA" id="ARBA00023054"/>
    </source>
</evidence>
<comment type="function">
    <text evidence="5">Required for morphogenesis and for the elongation of the flagellar filament by facilitating polymerization of the flagellin monomers at the tip of growing filament. Forms a capping structure, which prevents flagellin subunits (transported through the central channel of the flagellum) from leaking out without polymerization at the distal end.</text>
</comment>
<accession>A0A0U9I1B1</accession>
<evidence type="ECO:0000313" key="9">
    <source>
        <dbReference type="Proteomes" id="UP000052946"/>
    </source>
</evidence>
<comment type="subunit">
    <text evidence="2 5">Homopentamer.</text>
</comment>
<dbReference type="GO" id="GO:0007155">
    <property type="term" value="P:cell adhesion"/>
    <property type="evidence" value="ECO:0007669"/>
    <property type="project" value="InterPro"/>
</dbReference>
<evidence type="ECO:0000313" key="8">
    <source>
        <dbReference type="EMBL" id="GAQ19213.1"/>
    </source>
</evidence>
<dbReference type="PANTHER" id="PTHR30288:SF0">
    <property type="entry name" value="FLAGELLAR HOOK-ASSOCIATED PROTEIN 2"/>
    <property type="match status" value="1"/>
</dbReference>
<evidence type="ECO:0000259" key="7">
    <source>
        <dbReference type="Pfam" id="PF07195"/>
    </source>
</evidence>
<evidence type="ECO:0000256" key="5">
    <source>
        <dbReference type="RuleBase" id="RU362066"/>
    </source>
</evidence>
<dbReference type="GO" id="GO:0071973">
    <property type="term" value="P:bacterial-type flagellum-dependent cell motility"/>
    <property type="evidence" value="ECO:0007669"/>
    <property type="project" value="TreeGrafter"/>
</dbReference>
<name>A0A0U9I1B1_9BACI</name>
<keyword evidence="4 5" id="KW-0975">Bacterial flagellum</keyword>
<keyword evidence="8" id="KW-0969">Cilium</keyword>
<keyword evidence="5" id="KW-0964">Secreted</keyword>
<keyword evidence="3" id="KW-0175">Coiled coil</keyword>
<dbReference type="RefSeq" id="WP_058950941.1">
    <property type="nucleotide sequence ID" value="NZ_BBXV01000041.1"/>
</dbReference>
<dbReference type="InterPro" id="IPR010809">
    <property type="entry name" value="FliD_C"/>
</dbReference>
<dbReference type="EMBL" id="BBXV01000041">
    <property type="protein sequence ID" value="GAQ19213.1"/>
    <property type="molecule type" value="Genomic_DNA"/>
</dbReference>
<dbReference type="InterPro" id="IPR003481">
    <property type="entry name" value="FliD_N"/>
</dbReference>
<keyword evidence="8" id="KW-0966">Cell projection</keyword>
<feature type="domain" description="Flagellar hook-associated protein 2 N-terminal" evidence="6">
    <location>
        <begin position="8"/>
        <end position="103"/>
    </location>
</feature>
<dbReference type="PANTHER" id="PTHR30288">
    <property type="entry name" value="FLAGELLAR CAP/ASSEMBLY PROTEIN FLID"/>
    <property type="match status" value="1"/>
</dbReference>
<protein>
    <recommendedName>
        <fullName evidence="5">Flagellar hook-associated protein 2</fullName>
        <shortName evidence="5">HAP2</shortName>
    </recommendedName>
    <alternativeName>
        <fullName evidence="5">Flagellar cap protein</fullName>
    </alternativeName>
</protein>
<dbReference type="Proteomes" id="UP000052946">
    <property type="component" value="Unassembled WGS sequence"/>
</dbReference>
<dbReference type="Pfam" id="PF02465">
    <property type="entry name" value="FliD_N"/>
    <property type="match status" value="1"/>
</dbReference>
<sequence length="521" mass="58712">MRIGGLASGMDIDQLVNKLMTAERMPLDKMQQDKTMLEWKRDGFREINTKLSELDNLMLDMKLSKTYNSKTISSSMEGAVTATGTPSTSNGSFEMRVEQLATNAINVSTSGLTKELSDADKQNGIYRLESATKTLKDQGIDPADFDNQLKFTVYKENGEPDVKTVDIKEDDTLKSLLKRITDQDNNVRAFYDEVTDKVIMETTRTGGYNNTAQKDEDGVNLAPEIVFENDPFFAKVLRMDQSNEKGGQNAKFTYNGVHEVESTENSYKLNGMTFNFTDTTDGKSAKLTVTNDVDASVEKIMKFVDKYNEVVEMINDAQKEEKYRDYPPLTEEQKEEMSEDEIERWEEKAKSGILRGETSLTSGLFDMRQSWYSSVETSGEYKSLTQIGITTSSNYMDGGKLIVKEDDLRAALQENPADVQKLFANSSEGSDRGIINRLEDSLDRTMNTIGERAGKATSTTLESYTLGKRMKDLNTRISDFEDRLTQVETRYWNQFTAMEKAISRMNNQSAQLMSQFGGGTM</sequence>
<dbReference type="GO" id="GO:0009424">
    <property type="term" value="C:bacterial-type flagellum hook"/>
    <property type="evidence" value="ECO:0007669"/>
    <property type="project" value="UniProtKB-UniRule"/>
</dbReference>
<evidence type="ECO:0000259" key="6">
    <source>
        <dbReference type="Pfam" id="PF02465"/>
    </source>
</evidence>
<organism evidence="8 9">
    <name type="scientific">Oceanobacillus picturae</name>
    <dbReference type="NCBI Taxonomy" id="171693"/>
    <lineage>
        <taxon>Bacteria</taxon>
        <taxon>Bacillati</taxon>
        <taxon>Bacillota</taxon>
        <taxon>Bacilli</taxon>
        <taxon>Bacillales</taxon>
        <taxon>Bacillaceae</taxon>
        <taxon>Oceanobacillus</taxon>
    </lineage>
</organism>
<dbReference type="Pfam" id="PF07195">
    <property type="entry name" value="FliD_C"/>
    <property type="match status" value="1"/>
</dbReference>
<dbReference type="NCBIfam" id="NF005833">
    <property type="entry name" value="PRK07737.1"/>
    <property type="match status" value="1"/>
</dbReference>